<dbReference type="EMBL" id="JACRWC010000001">
    <property type="protein sequence ID" value="MBC5998416.1"/>
    <property type="molecule type" value="Genomic_DNA"/>
</dbReference>
<protein>
    <recommendedName>
        <fullName evidence="1">DUF6487 domain-containing protein</fullName>
    </recommendedName>
</protein>
<sequence>MKCPNCGKEMRNGYLFCSKDGAFSFANEVPGVFTNAKNADGFVKITELKPSHRTKIKAAICEDCRKVVLDY</sequence>
<proteinExistence type="predicted"/>
<evidence type="ECO:0000313" key="2">
    <source>
        <dbReference type="EMBL" id="MBC5998416.1"/>
    </source>
</evidence>
<dbReference type="Proteomes" id="UP000644115">
    <property type="component" value="Unassembled WGS sequence"/>
</dbReference>
<dbReference type="InterPro" id="IPR045504">
    <property type="entry name" value="DUF6487"/>
</dbReference>
<dbReference type="Pfam" id="PF20097">
    <property type="entry name" value="DUF6487"/>
    <property type="match status" value="1"/>
</dbReference>
<accession>A0A923NA82</accession>
<evidence type="ECO:0000259" key="1">
    <source>
        <dbReference type="Pfam" id="PF20097"/>
    </source>
</evidence>
<reference evidence="2" key="1">
    <citation type="submission" date="2020-08" db="EMBL/GenBank/DDBJ databases">
        <authorList>
            <person name="Liu C."/>
            <person name="Sun Q."/>
        </authorList>
    </citation>
    <scope>NUCLEOTIDE SEQUENCE</scope>
    <source>
        <strain evidence="2">BX16</strain>
    </source>
</reference>
<organism evidence="2 3">
    <name type="scientific">Lentihominibacter faecis</name>
    <dbReference type="NCBI Taxonomy" id="2764712"/>
    <lineage>
        <taxon>Bacteria</taxon>
        <taxon>Bacillati</taxon>
        <taxon>Bacillota</taxon>
        <taxon>Clostridia</taxon>
        <taxon>Peptostreptococcales</taxon>
        <taxon>Anaerovoracaceae</taxon>
        <taxon>Lentihominibacter</taxon>
    </lineage>
</organism>
<gene>
    <name evidence="2" type="ORF">H8876_00045</name>
</gene>
<feature type="domain" description="DUF6487" evidence="1">
    <location>
        <begin position="3"/>
        <end position="71"/>
    </location>
</feature>
<dbReference type="AlphaFoldDB" id="A0A923NA82"/>
<name>A0A923NA82_9FIRM</name>
<evidence type="ECO:0000313" key="3">
    <source>
        <dbReference type="Proteomes" id="UP000644115"/>
    </source>
</evidence>
<keyword evidence="3" id="KW-1185">Reference proteome</keyword>
<comment type="caution">
    <text evidence="2">The sequence shown here is derived from an EMBL/GenBank/DDBJ whole genome shotgun (WGS) entry which is preliminary data.</text>
</comment>